<dbReference type="Pfam" id="PF00632">
    <property type="entry name" value="HECT"/>
    <property type="match status" value="1"/>
</dbReference>
<dbReference type="STRING" id="40998.A0A2P7YF22"/>
<dbReference type="Proteomes" id="UP000308133">
    <property type="component" value="Unassembled WGS sequence"/>
</dbReference>
<evidence type="ECO:0000256" key="6">
    <source>
        <dbReference type="ARBA" id="ARBA00022679"/>
    </source>
</evidence>
<dbReference type="InterPro" id="IPR000008">
    <property type="entry name" value="C2_dom"/>
</dbReference>
<dbReference type="SUPFAM" id="SSF49562">
    <property type="entry name" value="C2 domain (Calcium/lipid-binding domain, CaLB)"/>
    <property type="match status" value="1"/>
</dbReference>
<feature type="domain" description="WW" evidence="14">
    <location>
        <begin position="220"/>
        <end position="253"/>
    </location>
</feature>
<dbReference type="PROSITE" id="PS50004">
    <property type="entry name" value="C2"/>
    <property type="match status" value="1"/>
</dbReference>
<dbReference type="Pfam" id="PF00397">
    <property type="entry name" value="WW"/>
    <property type="match status" value="3"/>
</dbReference>
<dbReference type="UniPathway" id="UPA00143"/>
<dbReference type="PROSITE" id="PS50237">
    <property type="entry name" value="HECT"/>
    <property type="match status" value="1"/>
</dbReference>
<reference evidence="17 19" key="2">
    <citation type="submission" date="2018-02" db="EMBL/GenBank/DDBJ databases">
        <title>Draft genome sequences of Elsinoe sp., causing black scab on jojoba.</title>
        <authorList>
            <person name="Stodart B."/>
            <person name="Jeffress S."/>
            <person name="Ash G."/>
            <person name="Arun Chinnappa K."/>
        </authorList>
    </citation>
    <scope>NUCLEOTIDE SEQUENCE [LARGE SCALE GENOMIC DNA]</scope>
    <source>
        <strain evidence="17 19">Hillstone_2</strain>
    </source>
</reference>
<keyword evidence="8 9" id="KW-0833">Ubl conjugation pathway</keyword>
<feature type="domain" description="C2" evidence="13">
    <location>
        <begin position="1"/>
        <end position="112"/>
    </location>
</feature>
<evidence type="ECO:0000256" key="5">
    <source>
        <dbReference type="ARBA" id="ARBA00022490"/>
    </source>
</evidence>
<dbReference type="GO" id="GO:0007034">
    <property type="term" value="P:vacuolar transport"/>
    <property type="evidence" value="ECO:0007669"/>
    <property type="project" value="UniProtKB-ARBA"/>
</dbReference>
<evidence type="ECO:0000256" key="2">
    <source>
        <dbReference type="ARBA" id="ARBA00004496"/>
    </source>
</evidence>
<comment type="catalytic activity">
    <reaction evidence="1 9">
        <text>S-ubiquitinyl-[E2 ubiquitin-conjugating enzyme]-L-cysteine + [acceptor protein]-L-lysine = [E2 ubiquitin-conjugating enzyme]-L-cysteine + N(6)-ubiquitinyl-[acceptor protein]-L-lysine.</text>
        <dbReference type="EC" id="2.3.2.26"/>
    </reaction>
</comment>
<dbReference type="SMART" id="SM00119">
    <property type="entry name" value="HECTc"/>
    <property type="match status" value="1"/>
</dbReference>
<feature type="domain" description="HECT" evidence="15">
    <location>
        <begin position="467"/>
        <end position="800"/>
    </location>
</feature>
<comment type="pathway">
    <text evidence="3 9">Protein modification; protein ubiquitination.</text>
</comment>
<reference evidence="16 18" key="1">
    <citation type="submission" date="2017-05" db="EMBL/GenBank/DDBJ databases">
        <title>Draft genome sequence of Elsinoe australis.</title>
        <authorList>
            <person name="Cheng Q."/>
        </authorList>
    </citation>
    <scope>NUCLEOTIDE SEQUENCE [LARGE SCALE GENOMIC DNA]</scope>
    <source>
        <strain evidence="16 18">NL1</strain>
    </source>
</reference>
<feature type="compositionally biased region" description="Polar residues" evidence="12">
    <location>
        <begin position="178"/>
        <end position="193"/>
    </location>
</feature>
<dbReference type="Pfam" id="PF00168">
    <property type="entry name" value="C2"/>
    <property type="match status" value="1"/>
</dbReference>
<dbReference type="InterPro" id="IPR035983">
    <property type="entry name" value="Hect_E3_ubiquitin_ligase"/>
</dbReference>
<dbReference type="SMART" id="SM00456">
    <property type="entry name" value="WW"/>
    <property type="match status" value="3"/>
</dbReference>
<dbReference type="GO" id="GO:0061630">
    <property type="term" value="F:ubiquitin protein ligase activity"/>
    <property type="evidence" value="ECO:0007669"/>
    <property type="project" value="UniProtKB-EC"/>
</dbReference>
<feature type="compositionally biased region" description="Low complexity" evidence="12">
    <location>
        <begin position="154"/>
        <end position="174"/>
    </location>
</feature>
<evidence type="ECO:0000256" key="3">
    <source>
        <dbReference type="ARBA" id="ARBA00004906"/>
    </source>
</evidence>
<dbReference type="PROSITE" id="PS50020">
    <property type="entry name" value="WW_DOMAIN_2"/>
    <property type="match status" value="3"/>
</dbReference>
<dbReference type="Gene3D" id="2.60.40.150">
    <property type="entry name" value="C2 domain"/>
    <property type="match status" value="1"/>
</dbReference>
<protein>
    <recommendedName>
        <fullName evidence="9">E3 ubiquitin-protein ligase</fullName>
        <ecNumber evidence="9">2.3.2.26</ecNumber>
    </recommendedName>
</protein>
<dbReference type="InterPro" id="IPR035892">
    <property type="entry name" value="C2_domain_sf"/>
</dbReference>
<dbReference type="PANTHER" id="PTHR11254">
    <property type="entry name" value="HECT DOMAIN UBIQUITIN-PROTEIN LIGASE"/>
    <property type="match status" value="1"/>
</dbReference>
<dbReference type="GO" id="GO:0016567">
    <property type="term" value="P:protein ubiquitination"/>
    <property type="evidence" value="ECO:0007669"/>
    <property type="project" value="UniProtKB-UniPathway"/>
</dbReference>
<comment type="subcellular location">
    <subcellularLocation>
        <location evidence="2">Cytoplasm</location>
    </subcellularLocation>
</comment>
<evidence type="ECO:0000256" key="10">
    <source>
        <dbReference type="PIRSR" id="PIRSR001569-1"/>
    </source>
</evidence>
<evidence type="ECO:0000256" key="12">
    <source>
        <dbReference type="SAM" id="MobiDB-lite"/>
    </source>
</evidence>
<dbReference type="OrthoDB" id="8068875at2759"/>
<dbReference type="InterPro" id="IPR024928">
    <property type="entry name" value="E3_ub_ligase_SMURF1"/>
</dbReference>
<dbReference type="Proteomes" id="UP000243723">
    <property type="component" value="Unassembled WGS sequence"/>
</dbReference>
<keyword evidence="7" id="KW-0677">Repeat</keyword>
<dbReference type="EMBL" id="PTQR01000071">
    <property type="protein sequence ID" value="TKX22174.1"/>
    <property type="molecule type" value="Genomic_DNA"/>
</dbReference>
<dbReference type="FunFam" id="3.30.2410.10:FF:000001">
    <property type="entry name" value="E3 ubiquitin-protein ligase NEDD4-like"/>
    <property type="match status" value="1"/>
</dbReference>
<dbReference type="InterPro" id="IPR001202">
    <property type="entry name" value="WW_dom"/>
</dbReference>
<evidence type="ECO:0000256" key="11">
    <source>
        <dbReference type="PROSITE-ProRule" id="PRU00104"/>
    </source>
</evidence>
<evidence type="ECO:0000256" key="1">
    <source>
        <dbReference type="ARBA" id="ARBA00000885"/>
    </source>
</evidence>
<dbReference type="CDD" id="cd00201">
    <property type="entry name" value="WW"/>
    <property type="match status" value="3"/>
</dbReference>
<dbReference type="PANTHER" id="PTHR11254:SF440">
    <property type="entry name" value="E3 UBIQUITIN-PROTEIN LIGASE NEDD-4"/>
    <property type="match status" value="1"/>
</dbReference>
<dbReference type="SUPFAM" id="SSF51045">
    <property type="entry name" value="WW domain"/>
    <property type="match status" value="3"/>
</dbReference>
<dbReference type="GO" id="GO:0006511">
    <property type="term" value="P:ubiquitin-dependent protein catabolic process"/>
    <property type="evidence" value="ECO:0007669"/>
    <property type="project" value="InterPro"/>
</dbReference>
<dbReference type="CDD" id="cd08382">
    <property type="entry name" value="C2_Smurf-like"/>
    <property type="match status" value="1"/>
</dbReference>
<dbReference type="FunFam" id="2.20.70.10:FF:000011">
    <property type="entry name" value="E3 ubiquitin-protein ligase"/>
    <property type="match status" value="1"/>
</dbReference>
<dbReference type="Gene3D" id="2.20.70.10">
    <property type="match status" value="2"/>
</dbReference>
<evidence type="ECO:0000313" key="18">
    <source>
        <dbReference type="Proteomes" id="UP000243723"/>
    </source>
</evidence>
<comment type="caution">
    <text evidence="16">The sequence shown here is derived from an EMBL/GenBank/DDBJ whole genome shotgun (WGS) entry which is preliminary data.</text>
</comment>
<evidence type="ECO:0000259" key="14">
    <source>
        <dbReference type="PROSITE" id="PS50020"/>
    </source>
</evidence>
<evidence type="ECO:0000313" key="17">
    <source>
        <dbReference type="EMBL" id="TKX22174.1"/>
    </source>
</evidence>
<evidence type="ECO:0000259" key="13">
    <source>
        <dbReference type="PROSITE" id="PS50004"/>
    </source>
</evidence>
<keyword evidence="5" id="KW-0963">Cytoplasm</keyword>
<feature type="domain" description="WW" evidence="14">
    <location>
        <begin position="378"/>
        <end position="411"/>
    </location>
</feature>
<feature type="region of interest" description="Disordered" evidence="12">
    <location>
        <begin position="269"/>
        <end position="305"/>
    </location>
</feature>
<dbReference type="InterPro" id="IPR036020">
    <property type="entry name" value="WW_dom_sf"/>
</dbReference>
<dbReference type="FunFam" id="3.30.2160.10:FF:000001">
    <property type="entry name" value="E3 ubiquitin-protein ligase NEDD4-like"/>
    <property type="match status" value="1"/>
</dbReference>
<dbReference type="Gene3D" id="3.90.1750.10">
    <property type="entry name" value="Hect, E3 ligase catalytic domains"/>
    <property type="match status" value="1"/>
</dbReference>
<dbReference type="PIRSF" id="PIRSF001569">
    <property type="entry name" value="E3_ub_ligase_SMURF1"/>
    <property type="match status" value="1"/>
</dbReference>
<dbReference type="GO" id="GO:0005737">
    <property type="term" value="C:cytoplasm"/>
    <property type="evidence" value="ECO:0007669"/>
    <property type="project" value="UniProtKB-SubCell"/>
</dbReference>
<evidence type="ECO:0000259" key="15">
    <source>
        <dbReference type="PROSITE" id="PS50237"/>
    </source>
</evidence>
<dbReference type="InterPro" id="IPR000569">
    <property type="entry name" value="HECT_dom"/>
</dbReference>
<dbReference type="EMBL" id="NHZQ01000447">
    <property type="protein sequence ID" value="PSK34555.1"/>
    <property type="molecule type" value="Genomic_DNA"/>
</dbReference>
<name>A0A2P7YF22_9PEZI</name>
<keyword evidence="6 9" id="KW-0808">Transferase</keyword>
<dbReference type="Gene3D" id="3.30.2410.10">
    <property type="entry name" value="Hect, E3 ligase catalytic domain"/>
    <property type="match status" value="1"/>
</dbReference>
<evidence type="ECO:0000256" key="4">
    <source>
        <dbReference type="ARBA" id="ARBA00010334"/>
    </source>
</evidence>
<feature type="region of interest" description="Disordered" evidence="12">
    <location>
        <begin position="138"/>
        <end position="229"/>
    </location>
</feature>
<dbReference type="GO" id="GO:0006886">
    <property type="term" value="P:intracellular protein transport"/>
    <property type="evidence" value="ECO:0007669"/>
    <property type="project" value="UniProtKB-ARBA"/>
</dbReference>
<feature type="active site" description="Glycyl thioester intermediate" evidence="10 11">
    <location>
        <position position="768"/>
    </location>
</feature>
<dbReference type="FunFam" id="2.60.40.150:FF:000074">
    <property type="entry name" value="E3 ubiquitin-protein ligase"/>
    <property type="match status" value="1"/>
</dbReference>
<feature type="domain" description="WW" evidence="14">
    <location>
        <begin position="320"/>
        <end position="353"/>
    </location>
</feature>
<dbReference type="FunFam" id="2.20.70.10:FF:000017">
    <property type="entry name" value="E3 ubiquitin-protein ligase"/>
    <property type="match status" value="1"/>
</dbReference>
<proteinExistence type="inferred from homology"/>
<comment type="similarity">
    <text evidence="4">Belongs to the RSP5/NEDD4 family.</text>
</comment>
<organism evidence="16 18">
    <name type="scientific">Elsinoe australis</name>
    <dbReference type="NCBI Taxonomy" id="40998"/>
    <lineage>
        <taxon>Eukaryota</taxon>
        <taxon>Fungi</taxon>
        <taxon>Dikarya</taxon>
        <taxon>Ascomycota</taxon>
        <taxon>Pezizomycotina</taxon>
        <taxon>Dothideomycetes</taxon>
        <taxon>Dothideomycetidae</taxon>
        <taxon>Myriangiales</taxon>
        <taxon>Elsinoaceae</taxon>
        <taxon>Elsinoe</taxon>
    </lineage>
</organism>
<sequence length="800" mass="90561">MDSPAAPNLRVTIIAADGLYKRDVFRFPDPFAVATINGEQTKTTGVIKKTLNPYWNESFDMRATEESILAVQIFDQKKFKKKDQGFLGVVNVRIGSVLDLDVGGEEMITRDLRKSNDNLVVNGKLILSLSTNLRAPPAGSQNLAIRPGGPQANGSATSSTPTSAGPSSSLALSPNDVRPTSSTQPQRATSSTSGIGPPVNGGPPPRRDGTGFSAFEDAQGRLPPGWERREDNLGRTYYVDHNSRQTTWSRPTANFNAGEARNAIEAETQAQRTRHQNRMLPEDRTGTNSPPLNERPSPANGAAPNAVSMMATGATTAGTGELPAGWEQRHTPEGRAYFVDHNTRTTTWVDPRRQQYIRMYGNNATNSVIQQQPVSQLGPLPSGWEMRLTNTARVYFVDHNTKTTTWDDPRLPSSLDQNVPQYKRDFRRKLIYFRSQPALRILSGQCHVKVRRQHIFEDSYAEIMRQSPNDLKKRLMIKFDGEDGLDYGGLSREFFFLLSHEMFNPFYCLFEYSAHDNYTLQINPHSGINPEHLGYFKFIGRVVGLAIFHRRFLDSFFVGAFYKMILRKKVALHDMEGIDAEVFRNLQWTLDNDITDAIYETFSVEDEVFGEKVTIDLKPGGRDVEVTNDNKKEWVELVTEWRIQKRVDEQFTAFITGFHELIPADLINVFDERELELLIGGISDIDVDDWIKNTDYRGYEEKDPVIQNFWKLIRSWDSEQKSRLLQFATGTSRIPVNGFKDLQGSDGPRRFTIEKTQDETALPKSHTCFNRLDLPPYKTFEALKEKLTWAVEETMGFGQE</sequence>
<gene>
    <name evidence="16" type="ORF">B9Z65_8881</name>
    <name evidence="17" type="ORF">C1H76_5607</name>
</gene>
<dbReference type="EC" id="2.3.2.26" evidence="9"/>
<dbReference type="SUPFAM" id="SSF56204">
    <property type="entry name" value="Hect, E3 ligase catalytic domain"/>
    <property type="match status" value="1"/>
</dbReference>
<dbReference type="Gene3D" id="3.30.2160.10">
    <property type="entry name" value="Hect, E3 ligase catalytic domain"/>
    <property type="match status" value="1"/>
</dbReference>
<evidence type="ECO:0000256" key="8">
    <source>
        <dbReference type="ARBA" id="ARBA00022786"/>
    </source>
</evidence>
<evidence type="ECO:0000256" key="7">
    <source>
        <dbReference type="ARBA" id="ARBA00022737"/>
    </source>
</evidence>
<evidence type="ECO:0000313" key="19">
    <source>
        <dbReference type="Proteomes" id="UP000308133"/>
    </source>
</evidence>
<evidence type="ECO:0000313" key="16">
    <source>
        <dbReference type="EMBL" id="PSK34555.1"/>
    </source>
</evidence>
<dbReference type="PROSITE" id="PS01159">
    <property type="entry name" value="WW_DOMAIN_1"/>
    <property type="match status" value="3"/>
</dbReference>
<accession>A0A2P7YF22</accession>
<dbReference type="AlphaFoldDB" id="A0A2P7YF22"/>
<evidence type="ECO:0000256" key="9">
    <source>
        <dbReference type="PIRNR" id="PIRNR001569"/>
    </source>
</evidence>
<dbReference type="CDD" id="cd00078">
    <property type="entry name" value="HECTc"/>
    <property type="match status" value="1"/>
</dbReference>
<dbReference type="FunFam" id="3.90.1750.10:FF:000005">
    <property type="entry name" value="E3 ubiquitin-protein ligase"/>
    <property type="match status" value="1"/>
</dbReference>
<keyword evidence="18" id="KW-1185">Reference proteome</keyword>
<dbReference type="GO" id="GO:0072666">
    <property type="term" value="P:establishment of protein localization to vacuole"/>
    <property type="evidence" value="ECO:0007669"/>
    <property type="project" value="UniProtKB-ARBA"/>
</dbReference>
<dbReference type="SMART" id="SM00239">
    <property type="entry name" value="C2"/>
    <property type="match status" value="1"/>
</dbReference>
<dbReference type="InterPro" id="IPR050409">
    <property type="entry name" value="E3_ubiq-protein_ligase"/>
</dbReference>